<protein>
    <submittedName>
        <fullName evidence="1">Uncharacterized protein</fullName>
    </submittedName>
</protein>
<organism evidence="1 2">
    <name type="scientific">Ceraceosorus bombacis</name>
    <dbReference type="NCBI Taxonomy" id="401625"/>
    <lineage>
        <taxon>Eukaryota</taxon>
        <taxon>Fungi</taxon>
        <taxon>Dikarya</taxon>
        <taxon>Basidiomycota</taxon>
        <taxon>Ustilaginomycotina</taxon>
        <taxon>Exobasidiomycetes</taxon>
        <taxon>Ceraceosorales</taxon>
        <taxon>Ceraceosoraceae</taxon>
        <taxon>Ceraceosorus</taxon>
    </lineage>
</organism>
<reference evidence="2" key="1">
    <citation type="submission" date="2014-09" db="EMBL/GenBank/DDBJ databases">
        <authorList>
            <person name="Sharma Rahul"/>
            <person name="Thines Marco"/>
        </authorList>
    </citation>
    <scope>NUCLEOTIDE SEQUENCE [LARGE SCALE GENOMIC DNA]</scope>
</reference>
<keyword evidence="2" id="KW-1185">Reference proteome</keyword>
<dbReference type="AlphaFoldDB" id="A0A0P1BQY0"/>
<evidence type="ECO:0000313" key="1">
    <source>
        <dbReference type="EMBL" id="CEH18931.1"/>
    </source>
</evidence>
<accession>A0A0P1BQY0</accession>
<dbReference type="Proteomes" id="UP000054845">
    <property type="component" value="Unassembled WGS sequence"/>
</dbReference>
<proteinExistence type="predicted"/>
<dbReference type="EMBL" id="CCYA01000276">
    <property type="protein sequence ID" value="CEH18931.1"/>
    <property type="molecule type" value="Genomic_DNA"/>
</dbReference>
<sequence length="125" mass="14268">MEYLSLCIQDWAQDASILRSYPQIPKDDPIAASIRVEARGTPLSSIFVQQPLCKDSANESITDIPTSNIERLTQRCTLDSRAPHVISSRWIRSIYNVGTGFYQVMVEMCRPKQVSQMFRWTLNEG</sequence>
<name>A0A0P1BQY0_9BASI</name>
<evidence type="ECO:0000313" key="2">
    <source>
        <dbReference type="Proteomes" id="UP000054845"/>
    </source>
</evidence>